<keyword evidence="2" id="KW-1185">Reference proteome</keyword>
<reference evidence="2" key="1">
    <citation type="submission" date="2024-03" db="EMBL/GenBank/DDBJ databases">
        <title>Chitinophaga horti sp. nov., isolated from garden soil.</title>
        <authorList>
            <person name="Lee D.S."/>
            <person name="Han D.M."/>
            <person name="Baek J.H."/>
            <person name="Choi D.G."/>
            <person name="Jeon J.H."/>
            <person name="Jeon C.O."/>
        </authorList>
    </citation>
    <scope>NUCLEOTIDE SEQUENCE [LARGE SCALE GENOMIC DNA]</scope>
    <source>
        <strain evidence="2">GPA1</strain>
    </source>
</reference>
<gene>
    <name evidence="1" type="ORF">WJU16_08605</name>
</gene>
<evidence type="ECO:0000313" key="2">
    <source>
        <dbReference type="Proteomes" id="UP001485459"/>
    </source>
</evidence>
<name>A0ABZ2YUL3_9BACT</name>
<protein>
    <submittedName>
        <fullName evidence="1">Uncharacterized protein</fullName>
    </submittedName>
</protein>
<sequence length="122" mass="14401">MLYPRYYEFELPKPNIIVNIEADETYEHNEKQKIAKEINRQQIINQWFDKAKDILEGKGQLSLDELMNSIVEEEKDLSVAYQVASRMTAYTSEHSNVFIAVEQKIIYLSQQDLSLWKTKITK</sequence>
<dbReference type="RefSeq" id="WP_341837914.1">
    <property type="nucleotide sequence ID" value="NZ_CP149822.1"/>
</dbReference>
<evidence type="ECO:0000313" key="1">
    <source>
        <dbReference type="EMBL" id="WZN43092.1"/>
    </source>
</evidence>
<proteinExistence type="predicted"/>
<organism evidence="1 2">
    <name type="scientific">Chitinophaga pollutisoli</name>
    <dbReference type="NCBI Taxonomy" id="3133966"/>
    <lineage>
        <taxon>Bacteria</taxon>
        <taxon>Pseudomonadati</taxon>
        <taxon>Bacteroidota</taxon>
        <taxon>Chitinophagia</taxon>
        <taxon>Chitinophagales</taxon>
        <taxon>Chitinophagaceae</taxon>
        <taxon>Chitinophaga</taxon>
    </lineage>
</organism>
<dbReference type="Proteomes" id="UP001485459">
    <property type="component" value="Chromosome"/>
</dbReference>
<dbReference type="EMBL" id="CP149822">
    <property type="protein sequence ID" value="WZN43092.1"/>
    <property type="molecule type" value="Genomic_DNA"/>
</dbReference>
<accession>A0ABZ2YUL3</accession>